<dbReference type="Pfam" id="PF02776">
    <property type="entry name" value="TPP_enzyme_N"/>
    <property type="match status" value="1"/>
</dbReference>
<evidence type="ECO:0000259" key="8">
    <source>
        <dbReference type="Pfam" id="PF02776"/>
    </source>
</evidence>
<dbReference type="CDD" id="cd07037">
    <property type="entry name" value="TPP_PYR_MenD"/>
    <property type="match status" value="1"/>
</dbReference>
<evidence type="ECO:0000259" key="9">
    <source>
        <dbReference type="Pfam" id="PF16582"/>
    </source>
</evidence>
<organism evidence="10 11">
    <name type="scientific">Leuconostoc kimchii</name>
    <dbReference type="NCBI Taxonomy" id="136609"/>
    <lineage>
        <taxon>Bacteria</taxon>
        <taxon>Bacillati</taxon>
        <taxon>Bacillota</taxon>
        <taxon>Bacilli</taxon>
        <taxon>Lactobacillales</taxon>
        <taxon>Lactobacillaceae</taxon>
        <taxon>Leuconostoc</taxon>
    </lineage>
</organism>
<name>A0ABX5SPU0_9LACO</name>
<evidence type="ECO:0000313" key="11">
    <source>
        <dbReference type="Proteomes" id="UP000295756"/>
    </source>
</evidence>
<comment type="cofactor">
    <cofactor evidence="6">
        <name>Mg(2+)</name>
        <dbReference type="ChEBI" id="CHEBI:18420"/>
    </cofactor>
    <cofactor evidence="6">
        <name>Mn(2+)</name>
        <dbReference type="ChEBI" id="CHEBI:29035"/>
    </cofactor>
</comment>
<evidence type="ECO:0000256" key="1">
    <source>
        <dbReference type="ARBA" id="ARBA00022679"/>
    </source>
</evidence>
<dbReference type="NCBIfam" id="TIGR00173">
    <property type="entry name" value="menD"/>
    <property type="match status" value="1"/>
</dbReference>
<dbReference type="EC" id="2.2.1.9" evidence="6"/>
<comment type="pathway">
    <text evidence="6">Quinol/quinone metabolism; menaquinone biosynthesis.</text>
</comment>
<dbReference type="InterPro" id="IPR004433">
    <property type="entry name" value="MenaQ_synth_MenD"/>
</dbReference>
<dbReference type="InterPro" id="IPR012001">
    <property type="entry name" value="Thiamin_PyroP_enz_TPP-bd_dom"/>
</dbReference>
<comment type="pathway">
    <text evidence="6">Quinol/quinone metabolism; 1,4-dihydroxy-2-naphthoate biosynthesis; 1,4-dihydroxy-2-naphthoate from chorismate: step 2/7.</text>
</comment>
<evidence type="ECO:0000256" key="6">
    <source>
        <dbReference type="HAMAP-Rule" id="MF_01659"/>
    </source>
</evidence>
<evidence type="ECO:0000256" key="4">
    <source>
        <dbReference type="ARBA" id="ARBA00023052"/>
    </source>
</evidence>
<comment type="function">
    <text evidence="6">Catalyzes the thiamine diphosphate-dependent decarboxylation of 2-oxoglutarate and the subsequent addition of the resulting succinic semialdehyde-thiamine pyrophosphate anion to isochorismate to yield 2-succinyl-5-enolpyruvyl-6-hydroxy-3-cyclohexene-1-carboxylate (SEPHCHC).</text>
</comment>
<evidence type="ECO:0000256" key="3">
    <source>
        <dbReference type="ARBA" id="ARBA00022842"/>
    </source>
</evidence>
<dbReference type="InterPro" id="IPR029061">
    <property type="entry name" value="THDP-binding"/>
</dbReference>
<dbReference type="PANTHER" id="PTHR42916:SF1">
    <property type="entry name" value="PROTEIN PHYLLO, CHLOROPLASTIC"/>
    <property type="match status" value="1"/>
</dbReference>
<feature type="domain" description="Thiamine pyrophosphate enzyme TPP-binding" evidence="7">
    <location>
        <begin position="408"/>
        <end position="520"/>
    </location>
</feature>
<dbReference type="CDD" id="cd02009">
    <property type="entry name" value="TPP_SHCHC_synthase"/>
    <property type="match status" value="1"/>
</dbReference>
<dbReference type="EMBL" id="CP037939">
    <property type="protein sequence ID" value="QBR48442.1"/>
    <property type="molecule type" value="Genomic_DNA"/>
</dbReference>
<evidence type="ECO:0000256" key="2">
    <source>
        <dbReference type="ARBA" id="ARBA00022723"/>
    </source>
</evidence>
<gene>
    <name evidence="6 10" type="primary">menD</name>
    <name evidence="10" type="ORF">EW139_04765</name>
</gene>
<evidence type="ECO:0000259" key="7">
    <source>
        <dbReference type="Pfam" id="PF02775"/>
    </source>
</evidence>
<dbReference type="PANTHER" id="PTHR42916">
    <property type="entry name" value="2-SUCCINYL-5-ENOLPYRUVYL-6-HYDROXY-3-CYCLOHEXENE-1-CARBOXYLATE SYNTHASE"/>
    <property type="match status" value="1"/>
</dbReference>
<comment type="subunit">
    <text evidence="6">Homodimer.</text>
</comment>
<proteinExistence type="inferred from homology"/>
<dbReference type="SUPFAM" id="SSF52518">
    <property type="entry name" value="Thiamin diphosphate-binding fold (THDP-binding)"/>
    <property type="match status" value="2"/>
</dbReference>
<evidence type="ECO:0000256" key="5">
    <source>
        <dbReference type="ARBA" id="ARBA00023211"/>
    </source>
</evidence>
<sequence length="540" mass="59651">MAINALTKNTKHLISALYESGVKNFVISPGSRTTPIALLLAEYDRQNDDMNLYIDVDERSASFFALGIAKKQQEPVVLLGTSGTAITEYTSAVAEAHISHIPLIVLSTDRPAELQGNGAPQTLPQHQIFGEFTKNYVSFTLQDDHPDVTAYIDFMTQKLVHESKIAPCGPLQINLPLRKPLMPQLGDKQNIVVSSLTFAMPVKTIDALELSQTRVLILAGPNEDEDYASELAEFSKQYHVPIIADVLSRVRTQETIYGIDALLKSNMIRPNYKPELVIRFGATPVSANVLQWLKSENIPVWYVGLTAGSDHSRHATRVFQISPTVFLSQITVTNNLEFYQLWQDLNVKPRQVMGEASIASTLDAILPEHTTIFVANSMAIRDIDDIFTGKLTRNIYANRGANGIDGIVSTALGMSSTSSQRSVLLIGDLTLFHDMNGLMMAKQYQLPLDVIVINNNGGGIFSFLPQATAESYFETLFGTPLNLDMKKVASLYDMPYIKINQAQDLKAIIATPIDGPRLIEFKSNRLSNVTAHHQLMGSDK</sequence>
<evidence type="ECO:0000313" key="10">
    <source>
        <dbReference type="EMBL" id="QBR48442.1"/>
    </source>
</evidence>
<reference evidence="10 11" key="1">
    <citation type="submission" date="2019-03" db="EMBL/GenBank/DDBJ databases">
        <title>Complete Genome Sequence of Leuconostoc kimchii strain NKJ218 Isolated from Homemade Kimchi.</title>
        <authorList>
            <person name="Jung J.Y."/>
            <person name="Jin H.M."/>
            <person name="Jung J.-W."/>
            <person name="Lee S.-Y."/>
            <person name="Ryu B.-G."/>
            <person name="Han S.-S."/>
            <person name="Kang H.K."/>
            <person name="Choi H.W."/>
            <person name="Chung E.J."/>
            <person name="Choi K.-M."/>
        </authorList>
    </citation>
    <scope>NUCLEOTIDE SEQUENCE [LARGE SCALE GENOMIC DNA]</scope>
    <source>
        <strain evidence="10 11">NKJ218</strain>
    </source>
</reference>
<keyword evidence="6" id="KW-0474">Menaquinone biosynthesis</keyword>
<dbReference type="HAMAP" id="MF_01659">
    <property type="entry name" value="MenD"/>
    <property type="match status" value="1"/>
</dbReference>
<dbReference type="Pfam" id="PF16582">
    <property type="entry name" value="TPP_enzyme_M_2"/>
    <property type="match status" value="1"/>
</dbReference>
<dbReference type="Proteomes" id="UP000295756">
    <property type="component" value="Chromosome"/>
</dbReference>
<dbReference type="Pfam" id="PF02775">
    <property type="entry name" value="TPP_enzyme_C"/>
    <property type="match status" value="1"/>
</dbReference>
<feature type="domain" description="Menaquinone biosynthesis protein MenD middle" evidence="9">
    <location>
        <begin position="203"/>
        <end position="374"/>
    </location>
</feature>
<dbReference type="RefSeq" id="WP_013102341.1">
    <property type="nucleotide sequence ID" value="NZ_CP037939.1"/>
</dbReference>
<feature type="domain" description="Thiamine pyrophosphate enzyme N-terminal TPP-binding" evidence="8">
    <location>
        <begin position="11"/>
        <end position="125"/>
    </location>
</feature>
<comment type="similarity">
    <text evidence="6">Belongs to the TPP enzyme family. MenD subfamily.</text>
</comment>
<keyword evidence="5 6" id="KW-0464">Manganese</keyword>
<dbReference type="InterPro" id="IPR011766">
    <property type="entry name" value="TPP_enzyme_TPP-bd"/>
</dbReference>
<dbReference type="GO" id="GO:0070204">
    <property type="term" value="F:2-succinyl-5-enolpyruvyl-6-hydroxy-3-cyclohexene-1-carboxylic-acid synthase activity"/>
    <property type="evidence" value="ECO:0007669"/>
    <property type="project" value="UniProtKB-EC"/>
</dbReference>
<keyword evidence="1 6" id="KW-0808">Transferase</keyword>
<keyword evidence="4 6" id="KW-0786">Thiamine pyrophosphate</keyword>
<comment type="catalytic activity">
    <reaction evidence="6">
        <text>isochorismate + 2-oxoglutarate + H(+) = 5-enolpyruvoyl-6-hydroxy-2-succinyl-cyclohex-3-ene-1-carboxylate + CO2</text>
        <dbReference type="Rhea" id="RHEA:25593"/>
        <dbReference type="ChEBI" id="CHEBI:15378"/>
        <dbReference type="ChEBI" id="CHEBI:16526"/>
        <dbReference type="ChEBI" id="CHEBI:16810"/>
        <dbReference type="ChEBI" id="CHEBI:29780"/>
        <dbReference type="ChEBI" id="CHEBI:58818"/>
        <dbReference type="EC" id="2.2.1.9"/>
    </reaction>
</comment>
<dbReference type="InterPro" id="IPR032264">
    <property type="entry name" value="MenD_middle"/>
</dbReference>
<keyword evidence="11" id="KW-1185">Reference proteome</keyword>
<dbReference type="Gene3D" id="3.40.50.970">
    <property type="match status" value="2"/>
</dbReference>
<dbReference type="Gene3D" id="3.40.50.1220">
    <property type="entry name" value="TPP-binding domain"/>
    <property type="match status" value="1"/>
</dbReference>
<protein>
    <recommendedName>
        <fullName evidence="6">2-succinyl-5-enolpyruvyl-6-hydroxy-3-cyclohexene-1-carboxylate synthase</fullName>
        <shortName evidence="6">SEPHCHC synthase</shortName>
        <ecNumber evidence="6">2.2.1.9</ecNumber>
    </recommendedName>
    <alternativeName>
        <fullName evidence="6">Menaquinone biosynthesis protein MenD</fullName>
    </alternativeName>
</protein>
<keyword evidence="2 6" id="KW-0479">Metal-binding</keyword>
<comment type="cofactor">
    <cofactor evidence="6">
        <name>thiamine diphosphate</name>
        <dbReference type="ChEBI" id="CHEBI:58937"/>
    </cofactor>
    <text evidence="6">Binds 1 thiamine pyrophosphate per subunit.</text>
</comment>
<keyword evidence="3 6" id="KW-0460">Magnesium</keyword>
<accession>A0ABX5SPU0</accession>
<dbReference type="PIRSF" id="PIRSF004983">
    <property type="entry name" value="MenD"/>
    <property type="match status" value="1"/>
</dbReference>